<feature type="region of interest" description="Disordered" evidence="1">
    <location>
        <begin position="1"/>
        <end position="31"/>
    </location>
</feature>
<evidence type="ECO:0000256" key="1">
    <source>
        <dbReference type="SAM" id="MobiDB-lite"/>
    </source>
</evidence>
<feature type="compositionally biased region" description="Basic and acidic residues" evidence="1">
    <location>
        <begin position="1"/>
        <end position="17"/>
    </location>
</feature>
<proteinExistence type="predicted"/>
<feature type="transmembrane region" description="Helical" evidence="2">
    <location>
        <begin position="43"/>
        <end position="64"/>
    </location>
</feature>
<keyword evidence="2" id="KW-0812">Transmembrane</keyword>
<protein>
    <submittedName>
        <fullName evidence="3">Uncharacterized protein</fullName>
    </submittedName>
</protein>
<name>A0A7W5BR98_9HYPH</name>
<feature type="compositionally biased region" description="Low complexity" evidence="1">
    <location>
        <begin position="66"/>
        <end position="88"/>
    </location>
</feature>
<organism evidence="3 4">
    <name type="scientific">Rhizobium pisi</name>
    <dbReference type="NCBI Taxonomy" id="574561"/>
    <lineage>
        <taxon>Bacteria</taxon>
        <taxon>Pseudomonadati</taxon>
        <taxon>Pseudomonadota</taxon>
        <taxon>Alphaproteobacteria</taxon>
        <taxon>Hyphomicrobiales</taxon>
        <taxon>Rhizobiaceae</taxon>
        <taxon>Rhizobium/Agrobacterium group</taxon>
        <taxon>Rhizobium</taxon>
    </lineage>
</organism>
<gene>
    <name evidence="3" type="ORF">FHS26_004328</name>
</gene>
<keyword evidence="2" id="KW-1133">Transmembrane helix</keyword>
<evidence type="ECO:0000313" key="3">
    <source>
        <dbReference type="EMBL" id="MBB3136573.1"/>
    </source>
</evidence>
<reference evidence="3 4" key="1">
    <citation type="submission" date="2020-08" db="EMBL/GenBank/DDBJ databases">
        <title>Genomic Encyclopedia of Type Strains, Phase III (KMG-III): the genomes of soil and plant-associated and newly described type strains.</title>
        <authorList>
            <person name="Whitman W."/>
        </authorList>
    </citation>
    <scope>NUCLEOTIDE SEQUENCE [LARGE SCALE GENOMIC DNA]</scope>
    <source>
        <strain evidence="3 4">CECT 4113</strain>
    </source>
</reference>
<keyword evidence="2" id="KW-0472">Membrane</keyword>
<evidence type="ECO:0000256" key="2">
    <source>
        <dbReference type="SAM" id="Phobius"/>
    </source>
</evidence>
<dbReference type="AlphaFoldDB" id="A0A7W5BR98"/>
<comment type="caution">
    <text evidence="3">The sequence shown here is derived from an EMBL/GenBank/DDBJ whole genome shotgun (WGS) entry which is preliminary data.</text>
</comment>
<accession>A0A7W5BR98</accession>
<keyword evidence="4" id="KW-1185">Reference proteome</keyword>
<feature type="region of interest" description="Disordered" evidence="1">
    <location>
        <begin position="66"/>
        <end position="107"/>
    </location>
</feature>
<dbReference type="EMBL" id="JACHXH010000015">
    <property type="protein sequence ID" value="MBB3136573.1"/>
    <property type="molecule type" value="Genomic_DNA"/>
</dbReference>
<sequence>MSRYLDDHNNLPVDERTGLPLENTPDDDKDEEIIVDEQKVSSAWNVIGAGIVIVLIASAGVAMWPRQTTTDPTPTASTTPVAPTTAEPSGSTIPPKAVETPGAGGGQ</sequence>
<evidence type="ECO:0000313" key="4">
    <source>
        <dbReference type="Proteomes" id="UP000518315"/>
    </source>
</evidence>
<dbReference type="RefSeq" id="WP_245438517.1">
    <property type="nucleotide sequence ID" value="NZ_JACHXH010000015.1"/>
</dbReference>
<dbReference type="Proteomes" id="UP000518315">
    <property type="component" value="Unassembled WGS sequence"/>
</dbReference>